<dbReference type="InterPro" id="IPR013320">
    <property type="entry name" value="ConA-like_dom_sf"/>
</dbReference>
<organism evidence="8 9">
    <name type="scientific">Lutzomyia longipalpis</name>
    <name type="common">Sand fly</name>
    <dbReference type="NCBI Taxonomy" id="7200"/>
    <lineage>
        <taxon>Eukaryota</taxon>
        <taxon>Metazoa</taxon>
        <taxon>Ecdysozoa</taxon>
        <taxon>Arthropoda</taxon>
        <taxon>Hexapoda</taxon>
        <taxon>Insecta</taxon>
        <taxon>Pterygota</taxon>
        <taxon>Neoptera</taxon>
        <taxon>Endopterygota</taxon>
        <taxon>Diptera</taxon>
        <taxon>Nematocera</taxon>
        <taxon>Psychodoidea</taxon>
        <taxon>Psychodidae</taxon>
        <taxon>Lutzomyia</taxon>
        <taxon>Lutzomyia</taxon>
    </lineage>
</organism>
<dbReference type="EMBL" id="AJWK01033887">
    <property type="status" value="NOT_ANNOTATED_CDS"/>
    <property type="molecule type" value="Genomic_DNA"/>
</dbReference>
<evidence type="ECO:0000256" key="3">
    <source>
        <dbReference type="ARBA" id="ARBA00023157"/>
    </source>
</evidence>
<dbReference type="InterPro" id="IPR000152">
    <property type="entry name" value="EGF-type_Asp/Asn_hydroxyl_site"/>
</dbReference>
<keyword evidence="3 4" id="KW-1015">Disulfide bond</keyword>
<dbReference type="SMART" id="SM00181">
    <property type="entry name" value="EGF"/>
    <property type="match status" value="1"/>
</dbReference>
<dbReference type="InterPro" id="IPR001881">
    <property type="entry name" value="EGF-like_Ca-bd_dom"/>
</dbReference>
<feature type="compositionally biased region" description="Low complexity" evidence="5">
    <location>
        <begin position="183"/>
        <end position="270"/>
    </location>
</feature>
<feature type="domain" description="EGF-like" evidence="7">
    <location>
        <begin position="22"/>
        <end position="59"/>
    </location>
</feature>
<keyword evidence="9" id="KW-1185">Reference proteome</keyword>
<comment type="caution">
    <text evidence="4">Lacks conserved residue(s) required for the propagation of feature annotation.</text>
</comment>
<dbReference type="Pfam" id="PF12661">
    <property type="entry name" value="hEGF"/>
    <property type="match status" value="1"/>
</dbReference>
<evidence type="ECO:0000259" key="6">
    <source>
        <dbReference type="PROSITE" id="PS50025"/>
    </source>
</evidence>
<dbReference type="InterPro" id="IPR013032">
    <property type="entry name" value="EGF-like_CS"/>
</dbReference>
<feature type="region of interest" description="Disordered" evidence="5">
    <location>
        <begin position="85"/>
        <end position="273"/>
    </location>
</feature>
<dbReference type="VEuPathDB" id="VectorBase:LLONM1_000754"/>
<feature type="compositionally biased region" description="Low complexity" evidence="5">
    <location>
        <begin position="104"/>
        <end position="136"/>
    </location>
</feature>
<dbReference type="Gene3D" id="2.60.120.200">
    <property type="match status" value="2"/>
</dbReference>
<proteinExistence type="predicted"/>
<feature type="disulfide bond" evidence="4">
    <location>
        <begin position="10"/>
        <end position="19"/>
    </location>
</feature>
<dbReference type="PROSITE" id="PS01187">
    <property type="entry name" value="EGF_CA"/>
    <property type="match status" value="1"/>
</dbReference>
<dbReference type="PANTHER" id="PTHR15036:SF85">
    <property type="entry name" value="SP2353, ISOFORM A"/>
    <property type="match status" value="1"/>
</dbReference>
<dbReference type="GO" id="GO:0009653">
    <property type="term" value="P:anatomical structure morphogenesis"/>
    <property type="evidence" value="ECO:0007669"/>
    <property type="project" value="UniProtKB-ARBA"/>
</dbReference>
<dbReference type="PANTHER" id="PTHR15036">
    <property type="entry name" value="PIKACHURIN-LIKE PROTEIN"/>
    <property type="match status" value="1"/>
</dbReference>
<dbReference type="InterPro" id="IPR001791">
    <property type="entry name" value="Laminin_G"/>
</dbReference>
<dbReference type="EMBL" id="AJWK01033888">
    <property type="status" value="NOT_ANNOTATED_CDS"/>
    <property type="molecule type" value="Genomic_DNA"/>
</dbReference>
<dbReference type="InterPro" id="IPR000742">
    <property type="entry name" value="EGF"/>
</dbReference>
<dbReference type="InterPro" id="IPR050372">
    <property type="entry name" value="Neurexin-related_CASP"/>
</dbReference>
<dbReference type="EMBL" id="AJWK01033889">
    <property type="status" value="NOT_ANNOTATED_CDS"/>
    <property type="molecule type" value="Genomic_DNA"/>
</dbReference>
<evidence type="ECO:0000256" key="2">
    <source>
        <dbReference type="ARBA" id="ARBA00022737"/>
    </source>
</evidence>
<dbReference type="GO" id="GO:0048513">
    <property type="term" value="P:animal organ development"/>
    <property type="evidence" value="ECO:0007669"/>
    <property type="project" value="UniProtKB-ARBA"/>
</dbReference>
<dbReference type="FunFam" id="2.10.25.10:FF:000710">
    <property type="entry name" value="Blast:Protein eyes shut"/>
    <property type="match status" value="1"/>
</dbReference>
<dbReference type="EMBL" id="AJWK01033886">
    <property type="status" value="NOT_ANNOTATED_CDS"/>
    <property type="molecule type" value="Genomic_DNA"/>
</dbReference>
<dbReference type="Pfam" id="PF02210">
    <property type="entry name" value="Laminin_G_2"/>
    <property type="match status" value="2"/>
</dbReference>
<dbReference type="AlphaFoldDB" id="A0A1B0F026"/>
<dbReference type="GO" id="GO:0016020">
    <property type="term" value="C:membrane"/>
    <property type="evidence" value="ECO:0007669"/>
    <property type="project" value="UniProtKB-SubCell"/>
</dbReference>
<accession>A0A1B0F026</accession>
<dbReference type="EMBL" id="AJWK01033885">
    <property type="status" value="NOT_ANNOTATED_CDS"/>
    <property type="molecule type" value="Genomic_DNA"/>
</dbReference>
<dbReference type="SUPFAM" id="SSF49899">
    <property type="entry name" value="Concanavalin A-like lectins/glucanases"/>
    <property type="match status" value="2"/>
</dbReference>
<dbReference type="PROSITE" id="PS50026">
    <property type="entry name" value="EGF_3"/>
    <property type="match status" value="2"/>
</dbReference>
<evidence type="ECO:0008006" key="10">
    <source>
        <dbReference type="Google" id="ProtNLM"/>
    </source>
</evidence>
<evidence type="ECO:0000256" key="1">
    <source>
        <dbReference type="ARBA" id="ARBA00022536"/>
    </source>
</evidence>
<dbReference type="PROSITE" id="PS00022">
    <property type="entry name" value="EGF_1"/>
    <property type="match status" value="2"/>
</dbReference>
<dbReference type="SMART" id="SM00282">
    <property type="entry name" value="LamG"/>
    <property type="match status" value="1"/>
</dbReference>
<feature type="domain" description="EGF-like" evidence="7">
    <location>
        <begin position="1"/>
        <end position="20"/>
    </location>
</feature>
<dbReference type="GO" id="GO:0030154">
    <property type="term" value="P:cell differentiation"/>
    <property type="evidence" value="ECO:0007669"/>
    <property type="project" value="UniProtKB-ARBA"/>
</dbReference>
<dbReference type="CDD" id="cd00054">
    <property type="entry name" value="EGF_CA"/>
    <property type="match status" value="1"/>
</dbReference>
<name>A0A1B0F026_LUTLO</name>
<dbReference type="PROSITE" id="PS50025">
    <property type="entry name" value="LAM_G_DOMAIN"/>
    <property type="match status" value="1"/>
</dbReference>
<evidence type="ECO:0000256" key="4">
    <source>
        <dbReference type="PROSITE-ProRule" id="PRU00076"/>
    </source>
</evidence>
<dbReference type="Proteomes" id="UP000092461">
    <property type="component" value="Unassembled WGS sequence"/>
</dbReference>
<protein>
    <recommendedName>
        <fullName evidence="10">EGF-like domain-containing protein</fullName>
    </recommendedName>
</protein>
<reference evidence="8" key="1">
    <citation type="submission" date="2020-05" db="UniProtKB">
        <authorList>
            <consortium name="EnsemblMetazoa"/>
        </authorList>
    </citation>
    <scope>IDENTIFICATION</scope>
    <source>
        <strain evidence="8">Jacobina</strain>
    </source>
</reference>
<keyword evidence="2" id="KW-0677">Repeat</keyword>
<feature type="compositionally biased region" description="Low complexity" evidence="5">
    <location>
        <begin position="144"/>
        <end position="169"/>
    </location>
</feature>
<dbReference type="InterPro" id="IPR018097">
    <property type="entry name" value="EGF_Ca-bd_CS"/>
</dbReference>
<dbReference type="EnsemblMetazoa" id="LLOJ009713-RA">
    <property type="protein sequence ID" value="LLOJ009713-PA"/>
    <property type="gene ID" value="LLOJ009713"/>
</dbReference>
<evidence type="ECO:0000313" key="9">
    <source>
        <dbReference type="Proteomes" id="UP000092461"/>
    </source>
</evidence>
<dbReference type="CDD" id="cd00110">
    <property type="entry name" value="LamG"/>
    <property type="match status" value="2"/>
</dbReference>
<dbReference type="GO" id="GO:0005509">
    <property type="term" value="F:calcium ion binding"/>
    <property type="evidence" value="ECO:0007669"/>
    <property type="project" value="InterPro"/>
</dbReference>
<dbReference type="SMART" id="SM00179">
    <property type="entry name" value="EGF_CA"/>
    <property type="match status" value="1"/>
</dbReference>
<feature type="disulfide bond" evidence="4">
    <location>
        <begin position="49"/>
        <end position="58"/>
    </location>
</feature>
<dbReference type="Gene3D" id="2.10.25.10">
    <property type="entry name" value="Laminin"/>
    <property type="match status" value="1"/>
</dbReference>
<dbReference type="VEuPathDB" id="VectorBase:LLOJ009713"/>
<evidence type="ECO:0000256" key="5">
    <source>
        <dbReference type="SAM" id="MobiDB-lite"/>
    </source>
</evidence>
<sequence>MEDGQPVCYCVPDFHGEKCENQYDECLLGPGCQNGGSCIDGVDDFSCSCPPDLSGSLCECLILPDGNFNCNYTRPLDWTAPPTSTLSTSTLDAETESSTHRLWTTSTEMSETTTEFTSTVPTIRTSTTEDAQSTTTESREETTLTETTSEGSTHENLGTTVSTTVTSEEPLGSTSSTPVIPRSTEWLETTSEISSSTSTTVPTTETTTEASTAATTSTIPFTTSTPVEETTPTESSTSIPTTLNPFFTTHPSTRSTTPTDEETTFSTDSTIGTIPTMIPVENYTGSPDCMRQPCHSGGTCVSTSQGMRLLRESPRDQACRLLGNSYVSHRIFRRLSATLEDVLPMQIELRARTRATDGLILLAAVQGFRGSHYIALFLHRGLLQFQFSCGLQTMLLSELEAPVNTGHEMCMCRFNRQGSFCESPLVIRHAAFSGNSYVSHRIFRRLSATLEDVLPMQIELRARTRATDGLILLAAVQGFRGSHYIALFLHRGLLQFQFSCGLQTMLLSELEAPVNTGHEMVIHAALDFSRNFSHCNASLRVNDTLAMSGDQPTWLSAAARQDRRPGRVIQSAWLHLGGAPQAPFGLINDLPAAGAEGFTGCLRTLRINGQPRQIFR</sequence>
<keyword evidence="1 4" id="KW-0245">EGF-like domain</keyword>
<evidence type="ECO:0000259" key="7">
    <source>
        <dbReference type="PROSITE" id="PS50026"/>
    </source>
</evidence>
<dbReference type="SUPFAM" id="SSF57196">
    <property type="entry name" value="EGF/Laminin"/>
    <property type="match status" value="1"/>
</dbReference>
<evidence type="ECO:0000313" key="8">
    <source>
        <dbReference type="EnsemblMetazoa" id="LLOJ009713-PA"/>
    </source>
</evidence>
<dbReference type="PROSITE" id="PS00010">
    <property type="entry name" value="ASX_HYDROXYL"/>
    <property type="match status" value="1"/>
</dbReference>
<feature type="domain" description="Laminin G" evidence="6">
    <location>
        <begin position="430"/>
        <end position="616"/>
    </location>
</feature>